<protein>
    <submittedName>
        <fullName evidence="2">Uncharacterized protein</fullName>
    </submittedName>
</protein>
<dbReference type="AlphaFoldDB" id="A0AAD6PLT5"/>
<keyword evidence="3" id="KW-1185">Reference proteome</keyword>
<reference evidence="2 3" key="1">
    <citation type="journal article" date="2023" name="Int. J. Mol. Sci.">
        <title>De Novo Assembly and Annotation of 11 Diverse Shrub Willow (Salix) Genomes Reveals Novel Gene Organization in Sex-Linked Regions.</title>
        <authorList>
            <person name="Hyden B."/>
            <person name="Feng K."/>
            <person name="Yates T.B."/>
            <person name="Jawdy S."/>
            <person name="Cereghino C."/>
            <person name="Smart L.B."/>
            <person name="Muchero W."/>
        </authorList>
    </citation>
    <scope>NUCLEOTIDE SEQUENCE [LARGE SCALE GENOMIC DNA]</scope>
    <source>
        <tissue evidence="2">Shoot tip</tissue>
    </source>
</reference>
<organism evidence="2 3">
    <name type="scientific">Salix udensis</name>
    <dbReference type="NCBI Taxonomy" id="889485"/>
    <lineage>
        <taxon>Eukaryota</taxon>
        <taxon>Viridiplantae</taxon>
        <taxon>Streptophyta</taxon>
        <taxon>Embryophyta</taxon>
        <taxon>Tracheophyta</taxon>
        <taxon>Spermatophyta</taxon>
        <taxon>Magnoliopsida</taxon>
        <taxon>eudicotyledons</taxon>
        <taxon>Gunneridae</taxon>
        <taxon>Pentapetalae</taxon>
        <taxon>rosids</taxon>
        <taxon>fabids</taxon>
        <taxon>Malpighiales</taxon>
        <taxon>Salicaceae</taxon>
        <taxon>Saliceae</taxon>
        <taxon>Salix</taxon>
    </lineage>
</organism>
<evidence type="ECO:0000313" key="2">
    <source>
        <dbReference type="EMBL" id="KAJ6433765.1"/>
    </source>
</evidence>
<keyword evidence="1" id="KW-0732">Signal</keyword>
<evidence type="ECO:0000313" key="3">
    <source>
        <dbReference type="Proteomes" id="UP001162972"/>
    </source>
</evidence>
<name>A0AAD6PLT5_9ROSI</name>
<gene>
    <name evidence="2" type="ORF">OIU84_017463</name>
</gene>
<dbReference type="EMBL" id="JAPFFJ010000002">
    <property type="protein sequence ID" value="KAJ6433765.1"/>
    <property type="molecule type" value="Genomic_DNA"/>
</dbReference>
<comment type="caution">
    <text evidence="2">The sequence shown here is derived from an EMBL/GenBank/DDBJ whole genome shotgun (WGS) entry which is preliminary data.</text>
</comment>
<evidence type="ECO:0000256" key="1">
    <source>
        <dbReference type="SAM" id="SignalP"/>
    </source>
</evidence>
<dbReference type="Proteomes" id="UP001162972">
    <property type="component" value="Chromosome 13"/>
</dbReference>
<proteinExistence type="predicted"/>
<sequence>MENPAKSGKNLKPILLLFIVISVSAPSTSARPLSANLLQSLTATEPALNLALPMENMDDLLVNPAMEKDSEHVLPCHTEIGEGSGIGSARLAGKFGPMILNLLPKGTVPPSGPSKGTNSLND</sequence>
<feature type="signal peptide" evidence="1">
    <location>
        <begin position="1"/>
        <end position="30"/>
    </location>
</feature>
<accession>A0AAD6PLT5</accession>
<feature type="chain" id="PRO_5042077277" evidence="1">
    <location>
        <begin position="31"/>
        <end position="122"/>
    </location>
</feature>